<evidence type="ECO:0000313" key="2">
    <source>
        <dbReference type="EMBL" id="NEW09507.1"/>
    </source>
</evidence>
<evidence type="ECO:0000256" key="1">
    <source>
        <dbReference type="SAM" id="Phobius"/>
    </source>
</evidence>
<keyword evidence="1" id="KW-0812">Transmembrane</keyword>
<gene>
    <name evidence="2" type="ORF">GK047_26585</name>
</gene>
<dbReference type="EMBL" id="JAAIKC010000019">
    <property type="protein sequence ID" value="NEW09507.1"/>
    <property type="molecule type" value="Genomic_DNA"/>
</dbReference>
<protein>
    <submittedName>
        <fullName evidence="2">Response regulator transcription factor</fullName>
    </submittedName>
</protein>
<dbReference type="AlphaFoldDB" id="A0A6G4A7A5"/>
<dbReference type="SUPFAM" id="SSF52172">
    <property type="entry name" value="CheY-like"/>
    <property type="match status" value="1"/>
</dbReference>
<dbReference type="RefSeq" id="WP_163953430.1">
    <property type="nucleotide sequence ID" value="NZ_JAAIKC010000019.1"/>
</dbReference>
<organism evidence="2">
    <name type="scientific">Paenibacillus sp. SYP-B3998</name>
    <dbReference type="NCBI Taxonomy" id="2678564"/>
    <lineage>
        <taxon>Bacteria</taxon>
        <taxon>Bacillati</taxon>
        <taxon>Bacillota</taxon>
        <taxon>Bacilli</taxon>
        <taxon>Bacillales</taxon>
        <taxon>Paenibacillaceae</taxon>
        <taxon>Paenibacillus</taxon>
    </lineage>
</organism>
<accession>A0A6G4A7A5</accession>
<sequence length="101" mass="11780">MFSILIVEDDLKLAQLLQSYMEKYGYRAEAVQEFDRVMEVFQGIRPDLVLFALYALHNLLHAPVIHSAITVCIVFLAAQFLYFLLIRARYLKHLKQSADFN</sequence>
<dbReference type="Gene3D" id="3.40.50.2300">
    <property type="match status" value="1"/>
</dbReference>
<name>A0A6G4A7A5_9BACL</name>
<keyword evidence="1" id="KW-0472">Membrane</keyword>
<reference evidence="2" key="1">
    <citation type="submission" date="2020-02" db="EMBL/GenBank/DDBJ databases">
        <authorList>
            <person name="Shen X.-R."/>
            <person name="Zhang Y.-X."/>
        </authorList>
    </citation>
    <scope>NUCLEOTIDE SEQUENCE</scope>
    <source>
        <strain evidence="2">SYP-B3998</strain>
    </source>
</reference>
<feature type="transmembrane region" description="Helical" evidence="1">
    <location>
        <begin position="64"/>
        <end position="85"/>
    </location>
</feature>
<comment type="caution">
    <text evidence="2">The sequence shown here is derived from an EMBL/GenBank/DDBJ whole genome shotgun (WGS) entry which is preliminary data.</text>
</comment>
<keyword evidence="1" id="KW-1133">Transmembrane helix</keyword>
<proteinExistence type="predicted"/>
<dbReference type="InterPro" id="IPR011006">
    <property type="entry name" value="CheY-like_superfamily"/>
</dbReference>